<dbReference type="EMBL" id="JANIIK010000048">
    <property type="protein sequence ID" value="KAJ3599882.1"/>
    <property type="molecule type" value="Genomic_DNA"/>
</dbReference>
<evidence type="ECO:0000256" key="5">
    <source>
        <dbReference type="ARBA" id="ARBA00022989"/>
    </source>
</evidence>
<dbReference type="GO" id="GO:0061024">
    <property type="term" value="P:membrane organization"/>
    <property type="evidence" value="ECO:0007669"/>
    <property type="project" value="TreeGrafter"/>
</dbReference>
<evidence type="ECO:0000256" key="1">
    <source>
        <dbReference type="ARBA" id="ARBA00004259"/>
    </source>
</evidence>
<dbReference type="GO" id="GO:0005635">
    <property type="term" value="C:nuclear envelope"/>
    <property type="evidence" value="ECO:0007669"/>
    <property type="project" value="UniProtKB-SubCell"/>
</dbReference>
<feature type="compositionally biased region" description="Polar residues" evidence="10">
    <location>
        <begin position="98"/>
        <end position="118"/>
    </location>
</feature>
<gene>
    <name evidence="12" type="ORF">NHX12_033836</name>
</gene>
<evidence type="ECO:0000256" key="2">
    <source>
        <dbReference type="ARBA" id="ARBA00007860"/>
    </source>
</evidence>
<evidence type="ECO:0000256" key="9">
    <source>
        <dbReference type="ARBA" id="ARBA00037847"/>
    </source>
</evidence>
<evidence type="ECO:0000256" key="7">
    <source>
        <dbReference type="ARBA" id="ARBA00023180"/>
    </source>
</evidence>
<evidence type="ECO:0000313" key="13">
    <source>
        <dbReference type="Proteomes" id="UP001148018"/>
    </source>
</evidence>
<feature type="compositionally biased region" description="Basic and acidic residues" evidence="10">
    <location>
        <begin position="75"/>
        <end position="93"/>
    </location>
</feature>
<dbReference type="GO" id="GO:0001671">
    <property type="term" value="F:ATPase activator activity"/>
    <property type="evidence" value="ECO:0007669"/>
    <property type="project" value="InterPro"/>
</dbReference>
<dbReference type="Pfam" id="PF05609">
    <property type="entry name" value="LAP1_C"/>
    <property type="match status" value="1"/>
</dbReference>
<feature type="region of interest" description="Disordered" evidence="10">
    <location>
        <begin position="1"/>
        <end position="172"/>
    </location>
</feature>
<reference evidence="12" key="1">
    <citation type="submission" date="2022-07" db="EMBL/GenBank/DDBJ databases">
        <title>Chromosome-level genome of Muraenolepis orangiensis.</title>
        <authorList>
            <person name="Kim J."/>
        </authorList>
    </citation>
    <scope>NUCLEOTIDE SEQUENCE</scope>
    <source>
        <strain evidence="12">KU_S4_2022</strain>
        <tissue evidence="12">Muscle</tissue>
    </source>
</reference>
<name>A0A9Q0E8G1_9TELE</name>
<organism evidence="12 13">
    <name type="scientific">Muraenolepis orangiensis</name>
    <name type="common">Patagonian moray cod</name>
    <dbReference type="NCBI Taxonomy" id="630683"/>
    <lineage>
        <taxon>Eukaryota</taxon>
        <taxon>Metazoa</taxon>
        <taxon>Chordata</taxon>
        <taxon>Craniata</taxon>
        <taxon>Vertebrata</taxon>
        <taxon>Euteleostomi</taxon>
        <taxon>Actinopterygii</taxon>
        <taxon>Neopterygii</taxon>
        <taxon>Teleostei</taxon>
        <taxon>Neoteleostei</taxon>
        <taxon>Acanthomorphata</taxon>
        <taxon>Zeiogadaria</taxon>
        <taxon>Gadariae</taxon>
        <taxon>Gadiformes</taxon>
        <taxon>Muraenolepidoidei</taxon>
        <taxon>Muraenolepididae</taxon>
        <taxon>Muraenolepis</taxon>
    </lineage>
</organism>
<keyword evidence="13" id="KW-1185">Reference proteome</keyword>
<accession>A0A9Q0E8G1</accession>
<evidence type="ECO:0000256" key="3">
    <source>
        <dbReference type="ARBA" id="ARBA00022553"/>
    </source>
</evidence>
<dbReference type="Proteomes" id="UP001148018">
    <property type="component" value="Unassembled WGS sequence"/>
</dbReference>
<proteinExistence type="inferred from homology"/>
<dbReference type="Gene3D" id="3.40.50.12190">
    <property type="match status" value="1"/>
</dbReference>
<evidence type="ECO:0000256" key="8">
    <source>
        <dbReference type="ARBA" id="ARBA00023242"/>
    </source>
</evidence>
<evidence type="ECO:0000256" key="4">
    <source>
        <dbReference type="ARBA" id="ARBA00022692"/>
    </source>
</evidence>
<dbReference type="PANTHER" id="PTHR18843">
    <property type="entry name" value="TORSIN-1A-INTERACTING PROTEIN"/>
    <property type="match status" value="1"/>
</dbReference>
<dbReference type="AlphaFoldDB" id="A0A9Q0E8G1"/>
<feature type="domain" description="Torsin-1A-interacting protein 1/2 AAA+ activator" evidence="11">
    <location>
        <begin position="201"/>
        <end position="417"/>
    </location>
</feature>
<keyword evidence="5" id="KW-1133">Transmembrane helix</keyword>
<dbReference type="InterPro" id="IPR008662">
    <property type="entry name" value="TOIP1/2"/>
</dbReference>
<keyword evidence="4" id="KW-0812">Transmembrane</keyword>
<comment type="caution">
    <text evidence="12">The sequence shown here is derived from an EMBL/GenBank/DDBJ whole genome shotgun (WGS) entry which is preliminary data.</text>
</comment>
<comment type="similarity">
    <text evidence="2">Belongs to the TOR1AIP family.</text>
</comment>
<evidence type="ECO:0000259" key="11">
    <source>
        <dbReference type="Pfam" id="PF05609"/>
    </source>
</evidence>
<keyword evidence="3" id="KW-0597">Phosphoprotein</keyword>
<dbReference type="InterPro" id="IPR038599">
    <property type="entry name" value="LAP1C-like_C_sf"/>
</dbReference>
<keyword evidence="6" id="KW-0472">Membrane</keyword>
<keyword evidence="8" id="KW-0539">Nucleus</keyword>
<keyword evidence="7" id="KW-0325">Glycoprotein</keyword>
<sequence>MESADAQDTAIPRRSTRQSTRQSEGPPTNKKRRLLENGDLVDAGGDMAVGSPDDMDVGSPDHMDVGSPDDMDVESPDHMHVESQEDPEKRKTPEFGLSTDSLHASQQPEHFTETTGQFEDNRATPVLLPKKGLVVPSNKPVEPSRSGPAKSADQVHSQEDRLKIPQSRSTADYQKTMAKDRCTVKNFAGDGEDLTKKVKPGEFSAKLSDLQSQFPGQRLELWKRTRIHLKKHLQTTRPTEPVSLILAAGQGAEKTLYCLAQGLATAFSAAHNASVLQIDGAATAGQDSDRVKMDIDSQLRAAFEGGDRPAAVIHRLEELPPGSTLIFYRYCDHENAAYKRVFLAFTVLLPLDHLESQQSLKEVEEIVQYYIADRFVGSGSQSAFDRMDADKLSGLWSRISHLVLPVAAESQVELHGCQPS</sequence>
<comment type="subcellular location">
    <subcellularLocation>
        <location evidence="9">Endomembrane system</location>
        <topology evidence="9">Single-pass membrane protein</topology>
    </subcellularLocation>
    <subcellularLocation>
        <location evidence="1">Nucleus envelope</location>
    </subcellularLocation>
</comment>
<evidence type="ECO:0000256" key="6">
    <source>
        <dbReference type="ARBA" id="ARBA00023136"/>
    </source>
</evidence>
<evidence type="ECO:0000313" key="12">
    <source>
        <dbReference type="EMBL" id="KAJ3599882.1"/>
    </source>
</evidence>
<dbReference type="GO" id="GO:0016020">
    <property type="term" value="C:membrane"/>
    <property type="evidence" value="ECO:0007669"/>
    <property type="project" value="TreeGrafter"/>
</dbReference>
<protein>
    <recommendedName>
        <fullName evidence="11">Torsin-1A-interacting protein 1/2 AAA+ activator domain-containing protein</fullName>
    </recommendedName>
</protein>
<dbReference type="PANTHER" id="PTHR18843:SF7">
    <property type="entry name" value="LAMINA-ASSOCIATED POLYPEPTIDE 1B ISOFORM 1-RELATED"/>
    <property type="match status" value="1"/>
</dbReference>
<dbReference type="OrthoDB" id="6258998at2759"/>
<dbReference type="InterPro" id="IPR046753">
    <property type="entry name" value="TOIP1/2_C"/>
</dbReference>
<evidence type="ECO:0000256" key="10">
    <source>
        <dbReference type="SAM" id="MobiDB-lite"/>
    </source>
</evidence>